<organism evidence="1">
    <name type="scientific">Enterobacteria phage Nil3</name>
    <dbReference type="NCBI Taxonomy" id="338345"/>
    <lineage>
        <taxon>Viruses</taxon>
    </lineage>
</organism>
<dbReference type="EMBL" id="AM051322">
    <property type="protein sequence ID" value="CAJ19992.1"/>
    <property type="molecule type" value="Genomic_DNA"/>
</dbReference>
<protein>
    <submittedName>
        <fullName evidence="1">Uncharacterized protein</fullName>
    </submittedName>
</protein>
<accession>Q4A1M2</accession>
<evidence type="ECO:0000313" key="1">
    <source>
        <dbReference type="EMBL" id="CAJ19992.1"/>
    </source>
</evidence>
<sequence length="12" mass="1246">MSVQGGESLLII</sequence>
<reference evidence="1" key="1">
    <citation type="submission" date="2005-07" db="EMBL/GenBank/DDBJ databases">
        <title>Molecular characterisation of two shigatoxin encoding bacteriophages from enterohaemorrhagic Escherichia coli.</title>
        <authorList>
            <person name="El-Sayed A."/>
            <person name="Wieler L."/>
            <person name="Baljer G."/>
            <person name="Kroeger M."/>
        </authorList>
    </citation>
    <scope>NUCLEOTIDE SEQUENCE</scope>
</reference>
<proteinExistence type="predicted"/>
<name>Q4A1M2_9VIRU</name>